<dbReference type="Proteomes" id="UP001163046">
    <property type="component" value="Unassembled WGS sequence"/>
</dbReference>
<sequence>MHPFHDHDGRTGGFWKPIPPTVSLDCDGQWFLLVCNGHMSDVEDVGVLKRSPSKAFKHSKMGEEHAFAKVFPAPVNNEEHIIDMGAVEEVGKRKRTGRKGWNENRGVLKNARQCADLEWRLNFAEVQLQHLDCVQNVKPDFPVSEGQEDGESGILTGCIIIKNARQHTDLEWQLNFAEIQLQHLDWVQNVHPDFPDFPFLKDKKTENQASLLMVNEKTIADSGSKIDAIKAEALAGGENGVWGSLLHMMALASVIRRPIFSLYPEVDFRYRPLMYKLLNPRLPRMDDEMEPVRLLWSREGSLDNRPNAWYTPNHIVPVIWIPDASSEVPQMVPGETNKSSGSKQGSILSFLKSSPANPKAPKASKGKAENSTEKRSAENAELNDGIGKQSQKK</sequence>
<keyword evidence="3" id="KW-1185">Reference proteome</keyword>
<protein>
    <submittedName>
        <fullName evidence="2">Uncharacterized protein</fullName>
    </submittedName>
</protein>
<dbReference type="AlphaFoldDB" id="A0A9W9Z7K6"/>
<comment type="caution">
    <text evidence="2">The sequence shown here is derived from an EMBL/GenBank/DDBJ whole genome shotgun (WGS) entry which is preliminary data.</text>
</comment>
<dbReference type="OrthoDB" id="5990236at2759"/>
<name>A0A9W9Z7K6_9CNID</name>
<gene>
    <name evidence="2" type="ORF">OS493_035661</name>
</gene>
<reference evidence="2" key="1">
    <citation type="submission" date="2023-01" db="EMBL/GenBank/DDBJ databases">
        <title>Genome assembly of the deep-sea coral Lophelia pertusa.</title>
        <authorList>
            <person name="Herrera S."/>
            <person name="Cordes E."/>
        </authorList>
    </citation>
    <scope>NUCLEOTIDE SEQUENCE</scope>
    <source>
        <strain evidence="2">USNM1676648</strain>
        <tissue evidence="2">Polyp</tissue>
    </source>
</reference>
<evidence type="ECO:0000256" key="1">
    <source>
        <dbReference type="SAM" id="MobiDB-lite"/>
    </source>
</evidence>
<dbReference type="EMBL" id="MU826404">
    <property type="protein sequence ID" value="KAJ7376300.1"/>
    <property type="molecule type" value="Genomic_DNA"/>
</dbReference>
<organism evidence="2 3">
    <name type="scientific">Desmophyllum pertusum</name>
    <dbReference type="NCBI Taxonomy" id="174260"/>
    <lineage>
        <taxon>Eukaryota</taxon>
        <taxon>Metazoa</taxon>
        <taxon>Cnidaria</taxon>
        <taxon>Anthozoa</taxon>
        <taxon>Hexacorallia</taxon>
        <taxon>Scleractinia</taxon>
        <taxon>Caryophylliina</taxon>
        <taxon>Caryophylliidae</taxon>
        <taxon>Desmophyllum</taxon>
    </lineage>
</organism>
<evidence type="ECO:0000313" key="2">
    <source>
        <dbReference type="EMBL" id="KAJ7376300.1"/>
    </source>
</evidence>
<feature type="region of interest" description="Disordered" evidence="1">
    <location>
        <begin position="330"/>
        <end position="393"/>
    </location>
</feature>
<feature type="compositionally biased region" description="Basic and acidic residues" evidence="1">
    <location>
        <begin position="366"/>
        <end position="378"/>
    </location>
</feature>
<evidence type="ECO:0000313" key="3">
    <source>
        <dbReference type="Proteomes" id="UP001163046"/>
    </source>
</evidence>
<feature type="compositionally biased region" description="Polar residues" evidence="1">
    <location>
        <begin position="336"/>
        <end position="356"/>
    </location>
</feature>
<proteinExistence type="predicted"/>
<accession>A0A9W9Z7K6</accession>